<feature type="domain" description="2-oxoacid dehydrogenase acyltransferase catalytic" evidence="1">
    <location>
        <begin position="237"/>
        <end position="296"/>
    </location>
</feature>
<sequence>MGEFAPPPTGGVAWRYRRTMVLRRRPDATYVRDVPPLRRIIPFVMPTRTESLVYFQQRIEVEGLLAWMEATNAGRPRADRVSLFHVFLTAIGRTVRLRPQTNRFVAGRRTYQHDEISISFVVRQGMAEDAEESEARVVLTGTELVDDVRRLVDGVVRVERAGVEEGGDDRLVHFFAAWPRPVLNGVARGVRWLDYHNLLPGRLVDSIPLYTSVYVVHAGSIGIDPPLHHLYELGTASAFVAIGMVAPQPVVDESGAVVARRCVDVAYTLDERATDGFYFAKTAEVIRRLVSEPDLLADPTATVEQIVPTWPPRP</sequence>
<reference evidence="2" key="1">
    <citation type="submission" date="2015-08" db="EMBL/GenBank/DDBJ databases">
        <authorList>
            <person name="Babu N.S."/>
            <person name="Beckwith C.J."/>
            <person name="Beseler K.G."/>
            <person name="Brison A."/>
            <person name="Carone J.V."/>
            <person name="Caskin T.P."/>
            <person name="Diamond M."/>
            <person name="Durham M.E."/>
            <person name="Foxe J.M."/>
            <person name="Go M."/>
            <person name="Henderson B.A."/>
            <person name="Jones I.B."/>
            <person name="McGettigan J.A."/>
            <person name="Micheletti S.J."/>
            <person name="Nasrallah M.E."/>
            <person name="Ortiz D."/>
            <person name="Piller C.R."/>
            <person name="Privatt S.R."/>
            <person name="Schneider S.L."/>
            <person name="Sharp S."/>
            <person name="Smith T.C."/>
            <person name="Stanton J.D."/>
            <person name="Ullery H.E."/>
            <person name="Wilson R.J."/>
            <person name="Serrano M.G."/>
            <person name="Buck G."/>
            <person name="Lee V."/>
            <person name="Wang Y."/>
            <person name="Carvalho R."/>
            <person name="Voegtly L."/>
            <person name="Shi R."/>
            <person name="Duckworth R."/>
            <person name="Johnson A."/>
            <person name="Loviza R."/>
            <person name="Walstead R."/>
            <person name="Shah Z."/>
            <person name="Kiflezghi M."/>
            <person name="Wade K."/>
            <person name="Ball S.L."/>
            <person name="Bradley K.W."/>
            <person name="Asai D.J."/>
            <person name="Bowman C.A."/>
            <person name="Russell D.A."/>
            <person name="Pope W.H."/>
            <person name="Jacobs-Sera D."/>
            <person name="Hendrix R.W."/>
            <person name="Hatfull G.F."/>
        </authorList>
    </citation>
    <scope>NUCLEOTIDE SEQUENCE</scope>
</reference>
<evidence type="ECO:0000259" key="1">
    <source>
        <dbReference type="Pfam" id="PF00198"/>
    </source>
</evidence>
<dbReference type="SUPFAM" id="SSF52777">
    <property type="entry name" value="CoA-dependent acyltransferases"/>
    <property type="match status" value="1"/>
</dbReference>
<gene>
    <name evidence="2" type="ORF">NOCA1120449</name>
</gene>
<dbReference type="InterPro" id="IPR023213">
    <property type="entry name" value="CAT-like_dom_sf"/>
</dbReference>
<proteinExistence type="predicted"/>
<dbReference type="AlphaFoldDB" id="A0A2P2C5E6"/>
<organism evidence="2">
    <name type="scientific">metagenome</name>
    <dbReference type="NCBI Taxonomy" id="256318"/>
    <lineage>
        <taxon>unclassified sequences</taxon>
        <taxon>metagenomes</taxon>
    </lineage>
</organism>
<evidence type="ECO:0000313" key="2">
    <source>
        <dbReference type="EMBL" id="CUR57237.1"/>
    </source>
</evidence>
<accession>A0A2P2C5E6</accession>
<dbReference type="InterPro" id="IPR001078">
    <property type="entry name" value="2-oxoacid_DH_actylTfrase"/>
</dbReference>
<dbReference type="Pfam" id="PF00198">
    <property type="entry name" value="2-oxoacid_dh"/>
    <property type="match status" value="1"/>
</dbReference>
<dbReference type="Gene3D" id="3.30.559.10">
    <property type="entry name" value="Chloramphenicol acetyltransferase-like domain"/>
    <property type="match status" value="2"/>
</dbReference>
<dbReference type="EMBL" id="CZKB01000004">
    <property type="protein sequence ID" value="CUR57237.1"/>
    <property type="molecule type" value="Genomic_DNA"/>
</dbReference>
<protein>
    <recommendedName>
        <fullName evidence="1">2-oxoacid dehydrogenase acyltransferase catalytic domain-containing protein</fullName>
    </recommendedName>
</protein>
<dbReference type="GO" id="GO:0016746">
    <property type="term" value="F:acyltransferase activity"/>
    <property type="evidence" value="ECO:0007669"/>
    <property type="project" value="InterPro"/>
</dbReference>
<name>A0A2P2C5E6_9ZZZZ</name>